<name>A0AAU8AE31_9RHOB</name>
<reference evidence="4" key="1">
    <citation type="submission" date="2023-02" db="EMBL/GenBank/DDBJ databases">
        <title>Description and genomic characterization of Salipiger bruguierae sp. nov., isolated from the sediment of mangrove plant Bruguiera sexangula.</title>
        <authorList>
            <person name="Long M."/>
        </authorList>
    </citation>
    <scope>NUCLEOTIDE SEQUENCE</scope>
    <source>
        <strain evidence="4">H15</strain>
    </source>
</reference>
<evidence type="ECO:0000256" key="1">
    <source>
        <dbReference type="ARBA" id="ARBA00023172"/>
    </source>
</evidence>
<feature type="domain" description="Tyr recombinase" evidence="3">
    <location>
        <begin position="52"/>
        <end position="113"/>
    </location>
</feature>
<feature type="region of interest" description="Disordered" evidence="2">
    <location>
        <begin position="1"/>
        <end position="20"/>
    </location>
</feature>
<dbReference type="InterPro" id="IPR002104">
    <property type="entry name" value="Integrase_catalytic"/>
</dbReference>
<protein>
    <recommendedName>
        <fullName evidence="3">Tyr recombinase domain-containing protein</fullName>
    </recommendedName>
</protein>
<evidence type="ECO:0000313" key="4">
    <source>
        <dbReference type="EMBL" id="XCC93096.1"/>
    </source>
</evidence>
<dbReference type="Pfam" id="PF00589">
    <property type="entry name" value="Phage_integrase"/>
    <property type="match status" value="1"/>
</dbReference>
<evidence type="ECO:0000259" key="3">
    <source>
        <dbReference type="Pfam" id="PF00589"/>
    </source>
</evidence>
<sequence length="126" mass="14217">MNGSFKSESQRRKRRTPPVAKIDRDRETWAWLSAQDCRSGTADYKVGPDQTAIETVRERIGVMRGAKRLVPHGRRYTAAVQLAEAGCSDALVQAVTGNRALAMVQKYWARADQKRQSKRAQQVRDS</sequence>
<gene>
    <name evidence="4" type="ORF">PVT71_11490</name>
</gene>
<dbReference type="GO" id="GO:0015074">
    <property type="term" value="P:DNA integration"/>
    <property type="evidence" value="ECO:0007669"/>
    <property type="project" value="InterPro"/>
</dbReference>
<dbReference type="SUPFAM" id="SSF56349">
    <property type="entry name" value="DNA breaking-rejoining enzymes"/>
    <property type="match status" value="1"/>
</dbReference>
<dbReference type="InterPro" id="IPR011010">
    <property type="entry name" value="DNA_brk_join_enz"/>
</dbReference>
<dbReference type="Gene3D" id="1.10.443.10">
    <property type="entry name" value="Intergrase catalytic core"/>
    <property type="match status" value="1"/>
</dbReference>
<dbReference type="AlphaFoldDB" id="A0AAU8AE31"/>
<proteinExistence type="predicted"/>
<accession>A0AAU8AE31</accession>
<dbReference type="GO" id="GO:0006310">
    <property type="term" value="P:DNA recombination"/>
    <property type="evidence" value="ECO:0007669"/>
    <property type="project" value="UniProtKB-KW"/>
</dbReference>
<dbReference type="GO" id="GO:0003677">
    <property type="term" value="F:DNA binding"/>
    <property type="evidence" value="ECO:0007669"/>
    <property type="project" value="InterPro"/>
</dbReference>
<dbReference type="InterPro" id="IPR013762">
    <property type="entry name" value="Integrase-like_cat_sf"/>
</dbReference>
<organism evidence="4">
    <name type="scientific">Alloyangia sp. H15</name>
    <dbReference type="NCBI Taxonomy" id="3029062"/>
    <lineage>
        <taxon>Bacteria</taxon>
        <taxon>Pseudomonadati</taxon>
        <taxon>Pseudomonadota</taxon>
        <taxon>Alphaproteobacteria</taxon>
        <taxon>Rhodobacterales</taxon>
        <taxon>Roseobacteraceae</taxon>
        <taxon>Alloyangia</taxon>
    </lineage>
</organism>
<evidence type="ECO:0000256" key="2">
    <source>
        <dbReference type="SAM" id="MobiDB-lite"/>
    </source>
</evidence>
<dbReference type="EMBL" id="CP123384">
    <property type="protein sequence ID" value="XCC93096.1"/>
    <property type="molecule type" value="Genomic_DNA"/>
</dbReference>
<keyword evidence="1" id="KW-0233">DNA recombination</keyword>
<dbReference type="RefSeq" id="WP_353471920.1">
    <property type="nucleotide sequence ID" value="NZ_CP123384.1"/>
</dbReference>